<organism evidence="1 2">
    <name type="scientific">Bauhinia variegata</name>
    <name type="common">Purple orchid tree</name>
    <name type="synonym">Phanera variegata</name>
    <dbReference type="NCBI Taxonomy" id="167791"/>
    <lineage>
        <taxon>Eukaryota</taxon>
        <taxon>Viridiplantae</taxon>
        <taxon>Streptophyta</taxon>
        <taxon>Embryophyta</taxon>
        <taxon>Tracheophyta</taxon>
        <taxon>Spermatophyta</taxon>
        <taxon>Magnoliopsida</taxon>
        <taxon>eudicotyledons</taxon>
        <taxon>Gunneridae</taxon>
        <taxon>Pentapetalae</taxon>
        <taxon>rosids</taxon>
        <taxon>fabids</taxon>
        <taxon>Fabales</taxon>
        <taxon>Fabaceae</taxon>
        <taxon>Cercidoideae</taxon>
        <taxon>Cercideae</taxon>
        <taxon>Bauhiniinae</taxon>
        <taxon>Bauhinia</taxon>
    </lineage>
</organism>
<comment type="caution">
    <text evidence="1">The sequence shown here is derived from an EMBL/GenBank/DDBJ whole genome shotgun (WGS) entry which is preliminary data.</text>
</comment>
<keyword evidence="2" id="KW-1185">Reference proteome</keyword>
<reference evidence="1 2" key="1">
    <citation type="journal article" date="2022" name="DNA Res.">
        <title>Chromosomal-level genome assembly of the orchid tree Bauhinia variegata (Leguminosae; Cercidoideae) supports the allotetraploid origin hypothesis of Bauhinia.</title>
        <authorList>
            <person name="Zhong Y."/>
            <person name="Chen Y."/>
            <person name="Zheng D."/>
            <person name="Pang J."/>
            <person name="Liu Y."/>
            <person name="Luo S."/>
            <person name="Meng S."/>
            <person name="Qian L."/>
            <person name="Wei D."/>
            <person name="Dai S."/>
            <person name="Zhou R."/>
        </authorList>
    </citation>
    <scope>NUCLEOTIDE SEQUENCE [LARGE SCALE GENOMIC DNA]</scope>
    <source>
        <strain evidence="1">BV-YZ2020</strain>
    </source>
</reference>
<evidence type="ECO:0000313" key="1">
    <source>
        <dbReference type="EMBL" id="KAI4306864.1"/>
    </source>
</evidence>
<name>A0ACB9LB86_BAUVA</name>
<sequence length="246" mass="27909">MLPPWLKSPSRFQGTPPSSQAPNRTRNPAFNFYCSSFKDVQSLCNEECESELPSPRSPSLFRRVRISTAVLRSWASRSLSPSQPSVTLPGCDQGIVVYYTSLRVVRRTFEDCRGVRSILQRFGVSLDERDVSMDNSFLEELNEILGRKNLTLPRVFIGGRYIGGVEDVRQLYDSGELRKMIERLPRSDPNSCEFCGGLRFTLCYKCHGSHKVYIEKNGFMSCTACNVNGLIRCHCCSFVKPRHTKS</sequence>
<protein>
    <submittedName>
        <fullName evidence="1">Uncharacterized protein</fullName>
    </submittedName>
</protein>
<dbReference type="EMBL" id="CM039437">
    <property type="protein sequence ID" value="KAI4306864.1"/>
    <property type="molecule type" value="Genomic_DNA"/>
</dbReference>
<gene>
    <name evidence="1" type="ORF">L6164_030107</name>
</gene>
<accession>A0ACB9LB86</accession>
<proteinExistence type="predicted"/>
<dbReference type="Proteomes" id="UP000828941">
    <property type="component" value="Chromosome 12"/>
</dbReference>
<evidence type="ECO:0000313" key="2">
    <source>
        <dbReference type="Proteomes" id="UP000828941"/>
    </source>
</evidence>